<dbReference type="EMBL" id="FNDK01000014">
    <property type="protein sequence ID" value="SDH89752.1"/>
    <property type="molecule type" value="Genomic_DNA"/>
</dbReference>
<evidence type="ECO:0000313" key="2">
    <source>
        <dbReference type="EMBL" id="SDH89752.1"/>
    </source>
</evidence>
<dbReference type="PANTHER" id="PTHR43802">
    <property type="entry name" value="ENOYL-COA HYDRATASE"/>
    <property type="match status" value="1"/>
</dbReference>
<dbReference type="Pfam" id="PF00378">
    <property type="entry name" value="ECH_1"/>
    <property type="match status" value="1"/>
</dbReference>
<dbReference type="OrthoDB" id="9775794at2"/>
<name>A0A1G8G5Y7_9BACI</name>
<reference evidence="2 3" key="1">
    <citation type="submission" date="2016-10" db="EMBL/GenBank/DDBJ databases">
        <authorList>
            <person name="de Groot N.N."/>
        </authorList>
    </citation>
    <scope>NUCLEOTIDE SEQUENCE [LARGE SCALE GENOMIC DNA]</scope>
    <source>
        <strain evidence="2 3">DSM 21632</strain>
    </source>
</reference>
<dbReference type="InterPro" id="IPR029045">
    <property type="entry name" value="ClpP/crotonase-like_dom_sf"/>
</dbReference>
<proteinExistence type="inferred from homology"/>
<evidence type="ECO:0000313" key="3">
    <source>
        <dbReference type="Proteomes" id="UP000199163"/>
    </source>
</evidence>
<dbReference type="CDD" id="cd06558">
    <property type="entry name" value="crotonase-like"/>
    <property type="match status" value="1"/>
</dbReference>
<accession>A0A1G8G5Y7</accession>
<organism evidence="2 3">
    <name type="scientific">Alteribacillus persepolensis</name>
    <dbReference type="NCBI Taxonomy" id="568899"/>
    <lineage>
        <taxon>Bacteria</taxon>
        <taxon>Bacillati</taxon>
        <taxon>Bacillota</taxon>
        <taxon>Bacilli</taxon>
        <taxon>Bacillales</taxon>
        <taxon>Bacillaceae</taxon>
        <taxon>Alteribacillus</taxon>
    </lineage>
</organism>
<protein>
    <submittedName>
        <fullName evidence="2">2-(1,2-epoxy-1,2-dihydrophenyl)acetyl-CoA isomerase</fullName>
    </submittedName>
</protein>
<dbReference type="AlphaFoldDB" id="A0A1G8G5Y7"/>
<sequence length="219" mass="24639">MEKTTVLYEKEEQIARISLNRPHNGNTLNVSMHEALYNALLQAHEDESVYVILLQGTNHVFCTGIYAKEKQNNELQMMWVRLITAIASIEKPIVAYMNGKTSGEGISLALACDFRVAEYDTKITLDFLKHQAVPYGGISYYLPRLVGLSKAMELALGETISAEEAYRINLITKIGNPDQLIRLLTSIPIQSFGYTSQNMKEGFENSLEDVLEMEVKSNQ</sequence>
<dbReference type="Proteomes" id="UP000199163">
    <property type="component" value="Unassembled WGS sequence"/>
</dbReference>
<gene>
    <name evidence="2" type="ORF">SAMN05192534_11452</name>
</gene>
<dbReference type="STRING" id="568899.SAMN05192534_11452"/>
<dbReference type="Gene3D" id="3.90.226.10">
    <property type="entry name" value="2-enoyl-CoA Hydratase, Chain A, domain 1"/>
    <property type="match status" value="1"/>
</dbReference>
<dbReference type="InterPro" id="IPR001753">
    <property type="entry name" value="Enoyl-CoA_hydra/iso"/>
</dbReference>
<keyword evidence="2" id="KW-0413">Isomerase</keyword>
<keyword evidence="3" id="KW-1185">Reference proteome</keyword>
<dbReference type="PANTHER" id="PTHR43802:SF1">
    <property type="entry name" value="IP11341P-RELATED"/>
    <property type="match status" value="1"/>
</dbReference>
<dbReference type="SUPFAM" id="SSF52096">
    <property type="entry name" value="ClpP/crotonase"/>
    <property type="match status" value="1"/>
</dbReference>
<evidence type="ECO:0000256" key="1">
    <source>
        <dbReference type="ARBA" id="ARBA00005254"/>
    </source>
</evidence>
<dbReference type="RefSeq" id="WP_091274117.1">
    <property type="nucleotide sequence ID" value="NZ_FNDK01000014.1"/>
</dbReference>
<dbReference type="GO" id="GO:0016853">
    <property type="term" value="F:isomerase activity"/>
    <property type="evidence" value="ECO:0007669"/>
    <property type="project" value="UniProtKB-KW"/>
</dbReference>
<comment type="similarity">
    <text evidence="1">Belongs to the enoyl-CoA hydratase/isomerase family.</text>
</comment>